<feature type="region of interest" description="Disordered" evidence="1">
    <location>
        <begin position="61"/>
        <end position="99"/>
    </location>
</feature>
<feature type="compositionally biased region" description="Polar residues" evidence="1">
    <location>
        <begin position="135"/>
        <end position="150"/>
    </location>
</feature>
<feature type="chain" id="PRO_5002601457" evidence="2">
    <location>
        <begin position="28"/>
        <end position="424"/>
    </location>
</feature>
<dbReference type="Proteomes" id="UP000008216">
    <property type="component" value="Plasmid pAPEC-O1-R"/>
</dbReference>
<feature type="compositionally biased region" description="Polar residues" evidence="1">
    <location>
        <begin position="63"/>
        <end position="93"/>
    </location>
</feature>
<name>A0A0H2XK23_ECOK1</name>
<evidence type="ECO:0000313" key="4">
    <source>
        <dbReference type="Proteomes" id="UP000008216"/>
    </source>
</evidence>
<feature type="signal peptide" evidence="2">
    <location>
        <begin position="1"/>
        <end position="27"/>
    </location>
</feature>
<keyword evidence="2" id="KW-0732">Signal</keyword>
<organism evidence="3 4">
    <name type="scientific">Escherichia coli O1:K1 / APEC</name>
    <dbReference type="NCBI Taxonomy" id="405955"/>
    <lineage>
        <taxon>Bacteria</taxon>
        <taxon>Pseudomonadati</taxon>
        <taxon>Pseudomonadota</taxon>
        <taxon>Gammaproteobacteria</taxon>
        <taxon>Enterobacterales</taxon>
        <taxon>Enterobacteriaceae</taxon>
        <taxon>Escherichia</taxon>
    </lineage>
</organism>
<dbReference type="AlphaFoldDB" id="A0A0H2XK23"/>
<proteinExistence type="predicted"/>
<accession>A0A0H2XK23</accession>
<dbReference type="HOGENOM" id="CLU_055780_0_0_6"/>
<keyword evidence="4" id="KW-1185">Reference proteome</keyword>
<reference evidence="3 4" key="1">
    <citation type="journal article" date="2006" name="Antimicrob. Agents Chemother.">
        <title>Complete DNA sequence, comparative genomics, and prevalence of an IncHI2 plasmid occurring among extraintestinal pathogenic Escherichia coli isolates.</title>
        <authorList>
            <person name="Johnson T.J."/>
            <person name="Wannemeuhler Y.M."/>
            <person name="Scaccianoce J.A."/>
            <person name="Johnson S.J."/>
            <person name="Nolan L.K."/>
        </authorList>
    </citation>
    <scope>NUCLEOTIDE SEQUENCE [LARGE SCALE GENOMIC DNA]</scope>
    <source>
        <strain evidence="3">APEC O1</strain>
        <plasmid evidence="4">pAPEC-O1-R</plasmid>
    </source>
</reference>
<dbReference type="EMBL" id="DQ517526">
    <property type="protein sequence ID" value="ABF67688.1"/>
    <property type="molecule type" value="Genomic_DNA"/>
</dbReference>
<evidence type="ECO:0000256" key="1">
    <source>
        <dbReference type="SAM" id="MobiDB-lite"/>
    </source>
</evidence>
<dbReference type="KEGG" id="ecv:APECO1_O1R5"/>
<sequence>MMIKKKGLGFNAITALIMLTTSNCVIAEEYQLPATINNPVVMPVGADGFQNGAAKAIIPGQAGSEQSGAQTNLSEAGNAQGQKPTTDLPTVQLSPASNASPAVSAITGALSNNPSLPGFDAQTRSGAIDSYGRPTGTSSQQNATNATATSKADELYVEARNRYKEVQRVNVPPGGNVVLPVSRGLQNRISTSFKNASVSTSTPAEEASIFVNGGDVFISTNTDKPIGIMLSEDQVPESTYNLTLVPLDVPGAMISVTTSLSPSMQAKRETSLDKQNYEEMLARSQSEELAPSDPKQDDHKQRIIDLLTPVALGEVPSGFSLQQDRLSRIPASEQSPCNFNMYAKLGQRLVGSRELIDVILVKNDKPYGQIVADQQCMAEGVIASALFDKAYLQPGEETELYIVRDKLFKEREARVTTRPSLIRK</sequence>
<gene>
    <name evidence="3" type="primary">trhK</name>
    <name evidence="3" type="ORF">APECO1_O1R5</name>
</gene>
<protein>
    <submittedName>
        <fullName evidence="3">TrhK</fullName>
    </submittedName>
</protein>
<geneLocation type="plasmid" evidence="3 4">
    <name>pAPEC-O1-R</name>
</geneLocation>
<feature type="region of interest" description="Disordered" evidence="1">
    <location>
        <begin position="111"/>
        <end position="150"/>
    </location>
</feature>
<keyword evidence="3" id="KW-0614">Plasmid</keyword>
<evidence type="ECO:0000313" key="3">
    <source>
        <dbReference type="EMBL" id="ABF67688.1"/>
    </source>
</evidence>
<evidence type="ECO:0000256" key="2">
    <source>
        <dbReference type="SAM" id="SignalP"/>
    </source>
</evidence>